<dbReference type="GO" id="GO:0005634">
    <property type="term" value="C:nucleus"/>
    <property type="evidence" value="ECO:0007669"/>
    <property type="project" value="UniProtKB-SubCell"/>
</dbReference>
<dbReference type="InterPro" id="IPR036388">
    <property type="entry name" value="WH-like_DNA-bd_sf"/>
</dbReference>
<evidence type="ECO:0000313" key="3">
    <source>
        <dbReference type="Proteomes" id="UP000747542"/>
    </source>
</evidence>
<name>A0A8J5JW98_HOMAM</name>
<dbReference type="SUPFAM" id="SSF46689">
    <property type="entry name" value="Homeodomain-like"/>
    <property type="match status" value="1"/>
</dbReference>
<evidence type="ECO:0000313" key="2">
    <source>
        <dbReference type="EMBL" id="KAG7162328.1"/>
    </source>
</evidence>
<dbReference type="Proteomes" id="UP000747542">
    <property type="component" value="Unassembled WGS sequence"/>
</dbReference>
<dbReference type="Gene3D" id="1.10.10.10">
    <property type="entry name" value="Winged helix-like DNA-binding domain superfamily/Winged helix DNA-binding domain"/>
    <property type="match status" value="1"/>
</dbReference>
<comment type="caution">
    <text evidence="2">The sequence shown here is derived from an EMBL/GenBank/DDBJ whole genome shotgun (WGS) entry which is preliminary data.</text>
</comment>
<gene>
    <name evidence="2" type="primary">Glrk-L76</name>
    <name evidence="2" type="ORF">Hamer_G007844</name>
</gene>
<sequence length="183" mass="21708">MFPCCSLLQTQVLAENSSLIPHRTMERRRRARPTDLADRVLIVQLWMDGMSNRVIARATGCSVTTVWRWIKRWKREGNVNTKYCYVKTLKQKRLATHKREQTCPPITWQDASFHVQTFRENFIIPEIYDILPSFIDVWREFENNYDFRSTSQQIESMKDYGTTGRIGLSHILSKYVKVMYFSS</sequence>
<proteinExistence type="predicted"/>
<accession>A0A8J5JW98</accession>
<organism evidence="2 3">
    <name type="scientific">Homarus americanus</name>
    <name type="common">American lobster</name>
    <dbReference type="NCBI Taxonomy" id="6706"/>
    <lineage>
        <taxon>Eukaryota</taxon>
        <taxon>Metazoa</taxon>
        <taxon>Ecdysozoa</taxon>
        <taxon>Arthropoda</taxon>
        <taxon>Crustacea</taxon>
        <taxon>Multicrustacea</taxon>
        <taxon>Malacostraca</taxon>
        <taxon>Eumalacostraca</taxon>
        <taxon>Eucarida</taxon>
        <taxon>Decapoda</taxon>
        <taxon>Pleocyemata</taxon>
        <taxon>Astacidea</taxon>
        <taxon>Nephropoidea</taxon>
        <taxon>Nephropidae</taxon>
        <taxon>Homarus</taxon>
    </lineage>
</organism>
<dbReference type="AlphaFoldDB" id="A0A8J5JW98"/>
<reference evidence="2" key="1">
    <citation type="journal article" date="2021" name="Sci. Adv.">
        <title>The American lobster genome reveals insights on longevity, neural, and immune adaptations.</title>
        <authorList>
            <person name="Polinski J.M."/>
            <person name="Zimin A.V."/>
            <person name="Clark K.F."/>
            <person name="Kohn A.B."/>
            <person name="Sadowski N."/>
            <person name="Timp W."/>
            <person name="Ptitsyn A."/>
            <person name="Khanna P."/>
            <person name="Romanova D.Y."/>
            <person name="Williams P."/>
            <person name="Greenwood S.J."/>
            <person name="Moroz L.L."/>
            <person name="Walt D.R."/>
            <person name="Bodnar A.G."/>
        </authorList>
    </citation>
    <scope>NUCLEOTIDE SEQUENCE</scope>
    <source>
        <strain evidence="2">GMGI-L3</strain>
    </source>
</reference>
<dbReference type="Pfam" id="PF13384">
    <property type="entry name" value="HTH_23"/>
    <property type="match status" value="1"/>
</dbReference>
<protein>
    <submittedName>
        <fullName evidence="2">Putative Glutamate receptor-like 76</fullName>
    </submittedName>
</protein>
<dbReference type="EMBL" id="JAHLQT010027705">
    <property type="protein sequence ID" value="KAG7162328.1"/>
    <property type="molecule type" value="Genomic_DNA"/>
</dbReference>
<dbReference type="InterPro" id="IPR009057">
    <property type="entry name" value="Homeodomain-like_sf"/>
</dbReference>
<keyword evidence="3" id="KW-1185">Reference proteome</keyword>
<comment type="subcellular location">
    <subcellularLocation>
        <location evidence="1">Nucleus</location>
    </subcellularLocation>
</comment>
<keyword evidence="2" id="KW-0675">Receptor</keyword>
<evidence type="ECO:0000256" key="1">
    <source>
        <dbReference type="ARBA" id="ARBA00004123"/>
    </source>
</evidence>